<protein>
    <submittedName>
        <fullName evidence="2">Uncharacterized protein</fullName>
    </submittedName>
</protein>
<organism evidence="2 3">
    <name type="scientific">Papaver somniferum</name>
    <name type="common">Opium poppy</name>
    <dbReference type="NCBI Taxonomy" id="3469"/>
    <lineage>
        <taxon>Eukaryota</taxon>
        <taxon>Viridiplantae</taxon>
        <taxon>Streptophyta</taxon>
        <taxon>Embryophyta</taxon>
        <taxon>Tracheophyta</taxon>
        <taxon>Spermatophyta</taxon>
        <taxon>Magnoliopsida</taxon>
        <taxon>Ranunculales</taxon>
        <taxon>Papaveraceae</taxon>
        <taxon>Papaveroideae</taxon>
        <taxon>Papaver</taxon>
    </lineage>
</organism>
<gene>
    <name evidence="2" type="ORF">C5167_003166</name>
</gene>
<accession>A0A4Y7KY11</accession>
<proteinExistence type="predicted"/>
<feature type="transmembrane region" description="Helical" evidence="1">
    <location>
        <begin position="35"/>
        <end position="56"/>
    </location>
</feature>
<evidence type="ECO:0000256" key="1">
    <source>
        <dbReference type="SAM" id="Phobius"/>
    </source>
</evidence>
<keyword evidence="3" id="KW-1185">Reference proteome</keyword>
<reference evidence="2 3" key="1">
    <citation type="journal article" date="2018" name="Science">
        <title>The opium poppy genome and morphinan production.</title>
        <authorList>
            <person name="Guo L."/>
            <person name="Winzer T."/>
            <person name="Yang X."/>
            <person name="Li Y."/>
            <person name="Ning Z."/>
            <person name="He Z."/>
            <person name="Teodor R."/>
            <person name="Lu Y."/>
            <person name="Bowser T.A."/>
            <person name="Graham I.A."/>
            <person name="Ye K."/>
        </authorList>
    </citation>
    <scope>NUCLEOTIDE SEQUENCE [LARGE SCALE GENOMIC DNA]</scope>
    <source>
        <strain evidence="3">cv. HN1</strain>
        <tissue evidence="2">Leaves</tissue>
    </source>
</reference>
<keyword evidence="1" id="KW-0472">Membrane</keyword>
<dbReference type="AlphaFoldDB" id="A0A4Y7KY11"/>
<name>A0A4Y7KY11_PAPSO</name>
<keyword evidence="1" id="KW-1133">Transmembrane helix</keyword>
<dbReference type="Proteomes" id="UP000316621">
    <property type="component" value="Chromosome 9"/>
</dbReference>
<dbReference type="Gramene" id="RZC77272">
    <property type="protein sequence ID" value="RZC77272"/>
    <property type="gene ID" value="C5167_003166"/>
</dbReference>
<dbReference type="EMBL" id="CM010723">
    <property type="protein sequence ID" value="RZC77272.1"/>
    <property type="molecule type" value="Genomic_DNA"/>
</dbReference>
<sequence length="93" mass="10944">MESCTARGLRSTFYLELYQKAETAEYICELVASSLMAFALFVVVVTTFALLAKLLFEAKVFPLIHHDKSYRLSKFRFIDFLRKIQTRKKRKKK</sequence>
<evidence type="ECO:0000313" key="3">
    <source>
        <dbReference type="Proteomes" id="UP000316621"/>
    </source>
</evidence>
<evidence type="ECO:0000313" key="2">
    <source>
        <dbReference type="EMBL" id="RZC77272.1"/>
    </source>
</evidence>
<keyword evidence="1" id="KW-0812">Transmembrane</keyword>